<gene>
    <name evidence="2" type="ORF">DB31_5674</name>
</gene>
<feature type="signal peptide" evidence="1">
    <location>
        <begin position="1"/>
        <end position="31"/>
    </location>
</feature>
<dbReference type="Proteomes" id="UP000028725">
    <property type="component" value="Unassembled WGS sequence"/>
</dbReference>
<dbReference type="PATRIC" id="fig|394096.3.peg.2150"/>
<evidence type="ECO:0000313" key="3">
    <source>
        <dbReference type="Proteomes" id="UP000028725"/>
    </source>
</evidence>
<keyword evidence="3" id="KW-1185">Reference proteome</keyword>
<evidence type="ECO:0008006" key="4">
    <source>
        <dbReference type="Google" id="ProtNLM"/>
    </source>
</evidence>
<evidence type="ECO:0000313" key="2">
    <source>
        <dbReference type="EMBL" id="KFE70632.1"/>
    </source>
</evidence>
<keyword evidence="1" id="KW-0732">Signal</keyword>
<dbReference type="EMBL" id="JMCB01000003">
    <property type="protein sequence ID" value="KFE70632.1"/>
    <property type="molecule type" value="Genomic_DNA"/>
</dbReference>
<dbReference type="AlphaFoldDB" id="A0A085WSG9"/>
<evidence type="ECO:0000256" key="1">
    <source>
        <dbReference type="SAM" id="SignalP"/>
    </source>
</evidence>
<dbReference type="STRING" id="394096.DB31_5674"/>
<protein>
    <recommendedName>
        <fullName evidence="4">Big-1 domain-containing protein</fullName>
    </recommendedName>
</protein>
<reference evidence="2 3" key="1">
    <citation type="submission" date="2014-04" db="EMBL/GenBank/DDBJ databases">
        <title>Genome assembly of Hyalangium minutum DSM 14724.</title>
        <authorList>
            <person name="Sharma G."/>
            <person name="Subramanian S."/>
        </authorList>
    </citation>
    <scope>NUCLEOTIDE SEQUENCE [LARGE SCALE GENOMIC DNA]</scope>
    <source>
        <strain evidence="2 3">DSM 14724</strain>
    </source>
</reference>
<proteinExistence type="predicted"/>
<accession>A0A085WSG9</accession>
<dbReference type="PROSITE" id="PS51257">
    <property type="entry name" value="PROKAR_LIPOPROTEIN"/>
    <property type="match status" value="1"/>
</dbReference>
<name>A0A085WSG9_9BACT</name>
<organism evidence="2 3">
    <name type="scientific">Hyalangium minutum</name>
    <dbReference type="NCBI Taxonomy" id="394096"/>
    <lineage>
        <taxon>Bacteria</taxon>
        <taxon>Pseudomonadati</taxon>
        <taxon>Myxococcota</taxon>
        <taxon>Myxococcia</taxon>
        <taxon>Myxococcales</taxon>
        <taxon>Cystobacterineae</taxon>
        <taxon>Archangiaceae</taxon>
        <taxon>Hyalangium</taxon>
    </lineage>
</organism>
<sequence length="876" mass="90608">MKTESAVMNPRSRPVPVLALLCVGLALSGCASDEGADESPTGPVMGPDAACTVDQDCPDPALFFCNTAASRCEAACRTREDCSAAKRGSFALPECDNNPLGCQCDQGKCMVSLCSSDADCGAQVCRDGECVAPPPASSAASCQVTPDFVLGRSGGKVRFDVTVRDASGKPVVLTEGITWAAVAGAVEGGGSGASATFTLKAQAESTEAVEARVGQAVCRARVTVLAAEPPEGQVRVVVTDELTGRPLQGALVVAATGAGSLIGSDATDADGVAHVTATGVVSLTAFHADYGYLTLGHYDTVERSRDVVLPLRRNPLELYGGAKGTFSNLPATSNLHLGFAGLSTPGLGLDIASEQQTGPTEKVAVNLGGLVRELDLPAGAYLALPSSPVKAVHQAPGVAGVCDARLPGISNVEEAIRAGQCGTRTAWALAGDVPPAEIPPSLFGATPDVSQVLAQSIPLLRRFQSSVVRDVQFKLQPTPGASTGTPDFRDTAHFSSVDHDYQQLPLGFPFAVRVPSLPRYRGAFLDGAFVLGTVSVPGQGLVPLGLGIAVNVAPADPNTDVQSGLPAPGLVSVRMAPAHHGLEGSAYRLLVLATSNAALNDASASAASSGVVEPLARLSFDPKGSTPVQTSRGFLPLPEGARYNFTAESYRGLEGRQFRFTTDPGLSGATLLRIVFTHRLGHQWTVLLDPARATSGVRLPVPPAPFEDRTYYGDLTGTRALMRVQALVAARPGDGSGLDAVELAEVKEVSLAQLGDVTRAWSVIDYRRPEVSWLVPDVDALSVPRESTVRVRTTGFRIGSGPMDDGYVQLSFIGGTGCEVQTVRGDVDASQGRGEVDLKLPVGCSGLGLSMTATLVDPSGAPLRPPVSATRLVNLP</sequence>
<feature type="chain" id="PRO_5001800076" description="Big-1 domain-containing protein" evidence="1">
    <location>
        <begin position="32"/>
        <end position="876"/>
    </location>
</feature>
<comment type="caution">
    <text evidence="2">The sequence shown here is derived from an EMBL/GenBank/DDBJ whole genome shotgun (WGS) entry which is preliminary data.</text>
</comment>